<feature type="transmembrane region" description="Helical" evidence="1">
    <location>
        <begin position="127"/>
        <end position="151"/>
    </location>
</feature>
<gene>
    <name evidence="2" type="ORF">ACFSX4_09835</name>
</gene>
<feature type="transmembrane region" description="Helical" evidence="1">
    <location>
        <begin position="163"/>
        <end position="186"/>
    </location>
</feature>
<accession>A0ABW5X018</accession>
<keyword evidence="1" id="KW-1133">Transmembrane helix</keyword>
<feature type="transmembrane region" description="Helical" evidence="1">
    <location>
        <begin position="192"/>
        <end position="213"/>
    </location>
</feature>
<keyword evidence="3" id="KW-1185">Reference proteome</keyword>
<comment type="caution">
    <text evidence="2">The sequence shown here is derived from an EMBL/GenBank/DDBJ whole genome shotgun (WGS) entry which is preliminary data.</text>
</comment>
<name>A0ABW5X018_9STAP</name>
<evidence type="ECO:0000313" key="3">
    <source>
        <dbReference type="Proteomes" id="UP001597519"/>
    </source>
</evidence>
<dbReference type="RefSeq" id="WP_377774103.1">
    <property type="nucleotide sequence ID" value="NZ_JBHUOQ010000004.1"/>
</dbReference>
<keyword evidence="1" id="KW-0472">Membrane</keyword>
<sequence>MKCQNCGSEVFSGDRFCGECGHEVSSVTQAGKQNESYINNESTSETNTESRSTNTGTLFNDSWNLIKSAFVQPAQLISSKSFSPAAVSGGVPAALLLLFSLLAFITMRSTTSSVQGFYGEAFVPISVFFYTFLYAVLIFALFFFITFLMNKVLTVNSAPIEKVLYDFSITSIIIISLFIIGILLNLISLYEIGAFFFFIGAALFSFSPLYIFLKYAENNNAKFDTYYSIAIYIVLSAIAYYIIIRVVVAQATASFFNEFNSFF</sequence>
<feature type="transmembrane region" description="Helical" evidence="1">
    <location>
        <begin position="85"/>
        <end position="107"/>
    </location>
</feature>
<dbReference type="EMBL" id="JBHUOQ010000004">
    <property type="protein sequence ID" value="MFD2830758.1"/>
    <property type="molecule type" value="Genomic_DNA"/>
</dbReference>
<evidence type="ECO:0000256" key="1">
    <source>
        <dbReference type="SAM" id="Phobius"/>
    </source>
</evidence>
<organism evidence="2 3">
    <name type="scientific">Corticicoccus populi</name>
    <dbReference type="NCBI Taxonomy" id="1812821"/>
    <lineage>
        <taxon>Bacteria</taxon>
        <taxon>Bacillati</taxon>
        <taxon>Bacillota</taxon>
        <taxon>Bacilli</taxon>
        <taxon>Bacillales</taxon>
        <taxon>Staphylococcaceae</taxon>
        <taxon>Corticicoccus</taxon>
    </lineage>
</organism>
<evidence type="ECO:0008006" key="4">
    <source>
        <dbReference type="Google" id="ProtNLM"/>
    </source>
</evidence>
<dbReference type="Proteomes" id="UP001597519">
    <property type="component" value="Unassembled WGS sequence"/>
</dbReference>
<reference evidence="3" key="1">
    <citation type="journal article" date="2019" name="Int. J. Syst. Evol. Microbiol.">
        <title>The Global Catalogue of Microorganisms (GCM) 10K type strain sequencing project: providing services to taxonomists for standard genome sequencing and annotation.</title>
        <authorList>
            <consortium name="The Broad Institute Genomics Platform"/>
            <consortium name="The Broad Institute Genome Sequencing Center for Infectious Disease"/>
            <person name="Wu L."/>
            <person name="Ma J."/>
        </authorList>
    </citation>
    <scope>NUCLEOTIDE SEQUENCE [LARGE SCALE GENOMIC DNA]</scope>
    <source>
        <strain evidence="3">KCTC 33575</strain>
    </source>
</reference>
<feature type="transmembrane region" description="Helical" evidence="1">
    <location>
        <begin position="225"/>
        <end position="248"/>
    </location>
</feature>
<proteinExistence type="predicted"/>
<evidence type="ECO:0000313" key="2">
    <source>
        <dbReference type="EMBL" id="MFD2830758.1"/>
    </source>
</evidence>
<keyword evidence="1" id="KW-0812">Transmembrane</keyword>
<protein>
    <recommendedName>
        <fullName evidence="4">Zinc ribbon domain-containing protein</fullName>
    </recommendedName>
</protein>